<accession>K1Q4H5</accession>
<organism evidence="2">
    <name type="scientific">Magallana gigas</name>
    <name type="common">Pacific oyster</name>
    <name type="synonym">Crassostrea gigas</name>
    <dbReference type="NCBI Taxonomy" id="29159"/>
    <lineage>
        <taxon>Eukaryota</taxon>
        <taxon>Metazoa</taxon>
        <taxon>Spiralia</taxon>
        <taxon>Lophotrochozoa</taxon>
        <taxon>Mollusca</taxon>
        <taxon>Bivalvia</taxon>
        <taxon>Autobranchia</taxon>
        <taxon>Pteriomorphia</taxon>
        <taxon>Ostreida</taxon>
        <taxon>Ostreoidea</taxon>
        <taxon>Ostreidae</taxon>
        <taxon>Magallana</taxon>
    </lineage>
</organism>
<sequence>MFADAVDWPMGTYTLVKPKTGCPPRWMEGWRRQDSEDKDNKNWIAYDHHFYGSHDDNIRSSYSDGFVKNDITVLDLLVVMFHSLVQKSYNA</sequence>
<dbReference type="InterPro" id="IPR031569">
    <property type="entry name" value="ApeC"/>
</dbReference>
<gene>
    <name evidence="2" type="ORF">CGI_10021924</name>
</gene>
<dbReference type="AlphaFoldDB" id="K1Q4H5"/>
<dbReference type="EMBL" id="JH816470">
    <property type="protein sequence ID" value="EKC23765.1"/>
    <property type="molecule type" value="Genomic_DNA"/>
</dbReference>
<reference evidence="2" key="1">
    <citation type="journal article" date="2012" name="Nature">
        <title>The oyster genome reveals stress adaptation and complexity of shell formation.</title>
        <authorList>
            <person name="Zhang G."/>
            <person name="Fang X."/>
            <person name="Guo X."/>
            <person name="Li L."/>
            <person name="Luo R."/>
            <person name="Xu F."/>
            <person name="Yang P."/>
            <person name="Zhang L."/>
            <person name="Wang X."/>
            <person name="Qi H."/>
            <person name="Xiong Z."/>
            <person name="Que H."/>
            <person name="Xie Y."/>
            <person name="Holland P.W."/>
            <person name="Paps J."/>
            <person name="Zhu Y."/>
            <person name="Wu F."/>
            <person name="Chen Y."/>
            <person name="Wang J."/>
            <person name="Peng C."/>
            <person name="Meng J."/>
            <person name="Yang L."/>
            <person name="Liu J."/>
            <person name="Wen B."/>
            <person name="Zhang N."/>
            <person name="Huang Z."/>
            <person name="Zhu Q."/>
            <person name="Feng Y."/>
            <person name="Mount A."/>
            <person name="Hedgecock D."/>
            <person name="Xu Z."/>
            <person name="Liu Y."/>
            <person name="Domazet-Loso T."/>
            <person name="Du Y."/>
            <person name="Sun X."/>
            <person name="Zhang S."/>
            <person name="Liu B."/>
            <person name="Cheng P."/>
            <person name="Jiang X."/>
            <person name="Li J."/>
            <person name="Fan D."/>
            <person name="Wang W."/>
            <person name="Fu W."/>
            <person name="Wang T."/>
            <person name="Wang B."/>
            <person name="Zhang J."/>
            <person name="Peng Z."/>
            <person name="Li Y."/>
            <person name="Li N."/>
            <person name="Wang J."/>
            <person name="Chen M."/>
            <person name="He Y."/>
            <person name="Tan F."/>
            <person name="Song X."/>
            <person name="Zheng Q."/>
            <person name="Huang R."/>
            <person name="Yang H."/>
            <person name="Du X."/>
            <person name="Chen L."/>
            <person name="Yang M."/>
            <person name="Gaffney P.M."/>
            <person name="Wang S."/>
            <person name="Luo L."/>
            <person name="She Z."/>
            <person name="Ming Y."/>
            <person name="Huang W."/>
            <person name="Zhang S."/>
            <person name="Huang B."/>
            <person name="Zhang Y."/>
            <person name="Qu T."/>
            <person name="Ni P."/>
            <person name="Miao G."/>
            <person name="Wang J."/>
            <person name="Wang Q."/>
            <person name="Steinberg C.E."/>
            <person name="Wang H."/>
            <person name="Li N."/>
            <person name="Qian L."/>
            <person name="Zhang G."/>
            <person name="Li Y."/>
            <person name="Yang H."/>
            <person name="Liu X."/>
            <person name="Wang J."/>
            <person name="Yin Y."/>
            <person name="Wang J."/>
        </authorList>
    </citation>
    <scope>NUCLEOTIDE SEQUENCE [LARGE SCALE GENOMIC DNA]</scope>
    <source>
        <strain evidence="2">05x7-T-G4-1.051#20</strain>
    </source>
</reference>
<proteinExistence type="predicted"/>
<feature type="domain" description="Apextrin C-terminal" evidence="1">
    <location>
        <begin position="8"/>
        <end position="61"/>
    </location>
</feature>
<evidence type="ECO:0000313" key="2">
    <source>
        <dbReference type="EMBL" id="EKC23765.1"/>
    </source>
</evidence>
<protein>
    <recommendedName>
        <fullName evidence="1">Apextrin C-terminal domain-containing protein</fullName>
    </recommendedName>
</protein>
<evidence type="ECO:0000259" key="1">
    <source>
        <dbReference type="Pfam" id="PF16977"/>
    </source>
</evidence>
<dbReference type="Pfam" id="PF16977">
    <property type="entry name" value="ApeC"/>
    <property type="match status" value="1"/>
</dbReference>
<dbReference type="HOGENOM" id="CLU_2429185_0_0_1"/>
<dbReference type="InParanoid" id="K1Q4H5"/>
<name>K1Q4H5_MAGGI</name>